<keyword evidence="7" id="KW-0704">Schiff base</keyword>
<dbReference type="PROSITE" id="PS00159">
    <property type="entry name" value="ALDOLASE_KDPG_KHG_1"/>
    <property type="match status" value="1"/>
</dbReference>
<dbReference type="SUPFAM" id="SSF51569">
    <property type="entry name" value="Aldolase"/>
    <property type="match status" value="1"/>
</dbReference>
<gene>
    <name evidence="10" type="ORF">H2204_013650</name>
</gene>
<dbReference type="InterPro" id="IPR013785">
    <property type="entry name" value="Aldolase_TIM"/>
</dbReference>
<dbReference type="NCBIfam" id="NF004325">
    <property type="entry name" value="PRK05718.1"/>
    <property type="match status" value="1"/>
</dbReference>
<dbReference type="InterPro" id="IPR031337">
    <property type="entry name" value="KDPG/KHG_AS_1"/>
</dbReference>
<organism evidence="10">
    <name type="scientific">Knufia peltigerae</name>
    <dbReference type="NCBI Taxonomy" id="1002370"/>
    <lineage>
        <taxon>Eukaryota</taxon>
        <taxon>Fungi</taxon>
        <taxon>Dikarya</taxon>
        <taxon>Ascomycota</taxon>
        <taxon>Pezizomycotina</taxon>
        <taxon>Eurotiomycetes</taxon>
        <taxon>Chaetothyriomycetidae</taxon>
        <taxon>Chaetothyriales</taxon>
        <taxon>Trichomeriaceae</taxon>
        <taxon>Knufia</taxon>
    </lineage>
</organism>
<dbReference type="SUPFAM" id="SSF53613">
    <property type="entry name" value="Ribokinase-like"/>
    <property type="match status" value="1"/>
</dbReference>
<comment type="similarity">
    <text evidence="3">Belongs to the KHG/KDPG aldolase family.</text>
</comment>
<sequence>MGRIVCFGELLLRLGAPGRELLLQSPQLQVQVGGAEANVAVSLSRFGHDVAMVSTVAGNALGAHALAELRRHGVDTRSVREDADGRMGLYFLTTGAVQRASEVVYDRADSAFANSTAADYDWPALLQGAQWLHLSGVSPALGPDVAQATLAAARAARALGVRVSFDGNFRPKLWQRWGGDAQAILHELFAQADIVFADYRDIEVILGQRFEQADVVARVEAAAAAAFEAFPQLQWLACTQRQTLSVDHHALGALLLGRDGTRAQAPVRQLQGIVDRIGGGDAFAAGILHGILSAFDADATVRFGLAAGGLKHSIPGDFNPVSEADVSDSMSGADPRVRAVLKLAPVIPVFTPDDIDDAVQVAQALFRGGLPVIEVTLRTPRALEAIKAMVDAVPDAVIGAGTVLDAAQMQAVKQAGGRFAVSPGATPRLYAAARDADLPYLPGVATGSELIVGLEHGLDTFKFFPAVQAGGAAMLSAWHGPFGDVRFCPTGGISAQTASQFLHLPNVLCVGGSWLTTVALMQTRDWDSVERLAREAAVLAS</sequence>
<dbReference type="NCBIfam" id="TIGR01182">
    <property type="entry name" value="eda"/>
    <property type="match status" value="1"/>
</dbReference>
<dbReference type="CDD" id="cd01166">
    <property type="entry name" value="KdgK"/>
    <property type="match status" value="1"/>
</dbReference>
<evidence type="ECO:0000256" key="3">
    <source>
        <dbReference type="ARBA" id="ARBA00006906"/>
    </source>
</evidence>
<feature type="domain" description="Carbohydrate kinase PfkB" evidence="9">
    <location>
        <begin position="2"/>
        <end position="313"/>
    </location>
</feature>
<comment type="pathway">
    <text evidence="2">Carbohydrate acid metabolism; 2-dehydro-3-deoxy-D-gluconate degradation; D-glyceraldehyde 3-phosphate and pyruvate from 2-dehydro-3-deoxy-D-gluconate: step 2/2.</text>
</comment>
<dbReference type="PANTHER" id="PTHR30246:SF1">
    <property type="entry name" value="2-DEHYDRO-3-DEOXY-6-PHOSPHOGALACTONATE ALDOLASE-RELATED"/>
    <property type="match status" value="1"/>
</dbReference>
<accession>A0AA39CR63</accession>
<evidence type="ECO:0000256" key="7">
    <source>
        <dbReference type="ARBA" id="ARBA00023270"/>
    </source>
</evidence>
<keyword evidence="8" id="KW-0119">Carbohydrate metabolism</keyword>
<dbReference type="InterPro" id="IPR031338">
    <property type="entry name" value="KDPG/KHG_AS_2"/>
</dbReference>
<dbReference type="InterPro" id="IPR029056">
    <property type="entry name" value="Ribokinase-like"/>
</dbReference>
<dbReference type="InterPro" id="IPR000887">
    <property type="entry name" value="Aldlse_KDPG_KHG"/>
</dbReference>
<proteinExistence type="inferred from homology"/>
<evidence type="ECO:0000256" key="2">
    <source>
        <dbReference type="ARBA" id="ARBA00004736"/>
    </source>
</evidence>
<dbReference type="AlphaFoldDB" id="A0AA39CR63"/>
<dbReference type="PROSITE" id="PS00160">
    <property type="entry name" value="ALDOLASE_KDPG_KHG_2"/>
    <property type="match status" value="1"/>
</dbReference>
<evidence type="ECO:0000256" key="1">
    <source>
        <dbReference type="ARBA" id="ARBA00000654"/>
    </source>
</evidence>
<dbReference type="InterPro" id="IPR011611">
    <property type="entry name" value="PfkB_dom"/>
</dbReference>
<comment type="catalytic activity">
    <reaction evidence="1">
        <text>2-dehydro-3-deoxy-6-phospho-D-gluconate = D-glyceraldehyde 3-phosphate + pyruvate</text>
        <dbReference type="Rhea" id="RHEA:17089"/>
        <dbReference type="ChEBI" id="CHEBI:15361"/>
        <dbReference type="ChEBI" id="CHEBI:57569"/>
        <dbReference type="ChEBI" id="CHEBI:59776"/>
        <dbReference type="EC" id="4.1.2.14"/>
    </reaction>
</comment>
<dbReference type="Gene3D" id="3.20.20.70">
    <property type="entry name" value="Aldolase class I"/>
    <property type="match status" value="1"/>
</dbReference>
<evidence type="ECO:0000256" key="4">
    <source>
        <dbReference type="ARBA" id="ARBA00011233"/>
    </source>
</evidence>
<dbReference type="Pfam" id="PF01081">
    <property type="entry name" value="Aldolase"/>
    <property type="match status" value="1"/>
</dbReference>
<dbReference type="CDD" id="cd00452">
    <property type="entry name" value="KDPG_aldolase"/>
    <property type="match status" value="1"/>
</dbReference>
<protein>
    <recommendedName>
        <fullName evidence="5">2-dehydro-3-deoxy-phosphogluconate aldolase</fullName>
        <ecNumber evidence="5">4.1.2.14</ecNumber>
    </recommendedName>
</protein>
<dbReference type="Pfam" id="PF00294">
    <property type="entry name" value="PfkB"/>
    <property type="match status" value="1"/>
</dbReference>
<dbReference type="PANTHER" id="PTHR30246">
    <property type="entry name" value="2-KETO-3-DEOXY-6-PHOSPHOGLUCONATE ALDOLASE"/>
    <property type="match status" value="1"/>
</dbReference>
<keyword evidence="6" id="KW-0456">Lyase</keyword>
<dbReference type="EMBL" id="JAPDRN010000158">
    <property type="protein sequence ID" value="KAJ9617598.1"/>
    <property type="molecule type" value="Genomic_DNA"/>
</dbReference>
<comment type="subunit">
    <text evidence="4">Homotrimer.</text>
</comment>
<evidence type="ECO:0000256" key="8">
    <source>
        <dbReference type="ARBA" id="ARBA00023277"/>
    </source>
</evidence>
<dbReference type="Gene3D" id="3.40.1190.20">
    <property type="match status" value="1"/>
</dbReference>
<dbReference type="GO" id="GO:0008675">
    <property type="term" value="F:2-dehydro-3-deoxy-phosphogluconate aldolase activity"/>
    <property type="evidence" value="ECO:0007669"/>
    <property type="project" value="UniProtKB-EC"/>
</dbReference>
<evidence type="ECO:0000313" key="10">
    <source>
        <dbReference type="EMBL" id="KAJ9617598.1"/>
    </source>
</evidence>
<evidence type="ECO:0000256" key="6">
    <source>
        <dbReference type="ARBA" id="ARBA00023239"/>
    </source>
</evidence>
<dbReference type="EC" id="4.1.2.14" evidence="5"/>
<name>A0AA39CR63_9EURO</name>
<reference evidence="10" key="1">
    <citation type="submission" date="2022-10" db="EMBL/GenBank/DDBJ databases">
        <title>Culturing micro-colonial fungi from biological soil crusts in the Mojave desert and describing Neophaeococcomyces mojavensis, and introducing the new genera and species Taxawa tesnikishii.</title>
        <authorList>
            <person name="Kurbessoian T."/>
            <person name="Stajich J.E."/>
        </authorList>
    </citation>
    <scope>NUCLEOTIDE SEQUENCE</scope>
    <source>
        <strain evidence="10">TK_35</strain>
    </source>
</reference>
<evidence type="ECO:0000256" key="5">
    <source>
        <dbReference type="ARBA" id="ARBA00013063"/>
    </source>
</evidence>
<comment type="caution">
    <text evidence="10">The sequence shown here is derived from an EMBL/GenBank/DDBJ whole genome shotgun (WGS) entry which is preliminary data.</text>
</comment>
<evidence type="ECO:0000259" key="9">
    <source>
        <dbReference type="Pfam" id="PF00294"/>
    </source>
</evidence>